<keyword evidence="7 8" id="KW-0472">Membrane</keyword>
<evidence type="ECO:0000256" key="1">
    <source>
        <dbReference type="ARBA" id="ARBA00004651"/>
    </source>
</evidence>
<feature type="transmembrane region" description="Helical" evidence="8">
    <location>
        <begin position="343"/>
        <end position="365"/>
    </location>
</feature>
<dbReference type="PANTHER" id="PTHR43124">
    <property type="entry name" value="PURINE EFFLUX PUMP PBUE"/>
    <property type="match status" value="1"/>
</dbReference>
<keyword evidence="11" id="KW-1185">Reference proteome</keyword>
<evidence type="ECO:0000259" key="9">
    <source>
        <dbReference type="PROSITE" id="PS50850"/>
    </source>
</evidence>
<dbReference type="InterPro" id="IPR011701">
    <property type="entry name" value="MFS"/>
</dbReference>
<dbReference type="PROSITE" id="PS50850">
    <property type="entry name" value="MFS"/>
    <property type="match status" value="1"/>
</dbReference>
<evidence type="ECO:0000256" key="5">
    <source>
        <dbReference type="ARBA" id="ARBA00022692"/>
    </source>
</evidence>
<feature type="transmembrane region" description="Helical" evidence="8">
    <location>
        <begin position="284"/>
        <end position="304"/>
    </location>
</feature>
<dbReference type="PANTHER" id="PTHR43124:SF3">
    <property type="entry name" value="CHLORAMPHENICOL EFFLUX PUMP RV0191"/>
    <property type="match status" value="1"/>
</dbReference>
<feature type="transmembrane region" description="Helical" evidence="8">
    <location>
        <begin position="48"/>
        <end position="68"/>
    </location>
</feature>
<dbReference type="Pfam" id="PF07690">
    <property type="entry name" value="MFS_1"/>
    <property type="match status" value="1"/>
</dbReference>
<dbReference type="Proteomes" id="UP000613011">
    <property type="component" value="Unassembled WGS sequence"/>
</dbReference>
<keyword evidence="6 8" id="KW-1133">Transmembrane helix</keyword>
<reference evidence="10" key="1">
    <citation type="submission" date="2021-01" db="EMBL/GenBank/DDBJ databases">
        <title>Ramlibacter sp. strain AW1 16S ribosomal RNA gene Genome sequencing and assembly.</title>
        <authorList>
            <person name="Kang M."/>
        </authorList>
    </citation>
    <scope>NUCLEOTIDE SEQUENCE</scope>
    <source>
        <strain evidence="10">AW1</strain>
    </source>
</reference>
<feature type="transmembrane region" description="Helical" evidence="8">
    <location>
        <begin position="216"/>
        <end position="239"/>
    </location>
</feature>
<feature type="transmembrane region" description="Helical" evidence="8">
    <location>
        <begin position="12"/>
        <end position="36"/>
    </location>
</feature>
<feature type="transmembrane region" description="Helical" evidence="8">
    <location>
        <begin position="80"/>
        <end position="99"/>
    </location>
</feature>
<dbReference type="GO" id="GO:0042910">
    <property type="term" value="F:xenobiotic transmembrane transporter activity"/>
    <property type="evidence" value="ECO:0007669"/>
    <property type="project" value="InterPro"/>
</dbReference>
<feature type="transmembrane region" description="Helical" evidence="8">
    <location>
        <begin position="310"/>
        <end position="336"/>
    </location>
</feature>
<dbReference type="RefSeq" id="WP_201685262.1">
    <property type="nucleotide sequence ID" value="NZ_JAEQNA010000007.1"/>
</dbReference>
<keyword evidence="8" id="KW-0997">Cell inner membrane</keyword>
<name>A0A936ZTC1_9BURK</name>
<feature type="transmembrane region" description="Helical" evidence="8">
    <location>
        <begin position="251"/>
        <end position="272"/>
    </location>
</feature>
<evidence type="ECO:0000256" key="7">
    <source>
        <dbReference type="ARBA" id="ARBA00023136"/>
    </source>
</evidence>
<evidence type="ECO:0000256" key="4">
    <source>
        <dbReference type="ARBA" id="ARBA00022475"/>
    </source>
</evidence>
<dbReference type="InterPro" id="IPR036259">
    <property type="entry name" value="MFS_trans_sf"/>
</dbReference>
<comment type="caution">
    <text evidence="10">The sequence shown here is derived from an EMBL/GenBank/DDBJ whole genome shotgun (WGS) entry which is preliminary data.</text>
</comment>
<dbReference type="SUPFAM" id="SSF103473">
    <property type="entry name" value="MFS general substrate transporter"/>
    <property type="match status" value="1"/>
</dbReference>
<dbReference type="Gene3D" id="1.20.1720.10">
    <property type="entry name" value="Multidrug resistance protein D"/>
    <property type="match status" value="1"/>
</dbReference>
<dbReference type="NCBIfam" id="TIGR00710">
    <property type="entry name" value="efflux_Bcr_CflA"/>
    <property type="match status" value="1"/>
</dbReference>
<evidence type="ECO:0000256" key="6">
    <source>
        <dbReference type="ARBA" id="ARBA00022989"/>
    </source>
</evidence>
<organism evidence="10 11">
    <name type="scientific">Ramlibacter aurantiacus</name>
    <dbReference type="NCBI Taxonomy" id="2801330"/>
    <lineage>
        <taxon>Bacteria</taxon>
        <taxon>Pseudomonadati</taxon>
        <taxon>Pseudomonadota</taxon>
        <taxon>Betaproteobacteria</taxon>
        <taxon>Burkholderiales</taxon>
        <taxon>Comamonadaceae</taxon>
        <taxon>Ramlibacter</taxon>
    </lineage>
</organism>
<feature type="transmembrane region" description="Helical" evidence="8">
    <location>
        <begin position="166"/>
        <end position="185"/>
    </location>
</feature>
<evidence type="ECO:0000313" key="11">
    <source>
        <dbReference type="Proteomes" id="UP000613011"/>
    </source>
</evidence>
<feature type="transmembrane region" description="Helical" evidence="8">
    <location>
        <begin position="371"/>
        <end position="391"/>
    </location>
</feature>
<comment type="subcellular location">
    <subcellularLocation>
        <location evidence="8">Cell inner membrane</location>
        <topology evidence="8">Multi-pass membrane protein</topology>
    </subcellularLocation>
    <subcellularLocation>
        <location evidence="1">Cell membrane</location>
        <topology evidence="1">Multi-pass membrane protein</topology>
    </subcellularLocation>
</comment>
<keyword evidence="3 8" id="KW-0813">Transport</keyword>
<evidence type="ECO:0000256" key="3">
    <source>
        <dbReference type="ARBA" id="ARBA00022448"/>
    </source>
</evidence>
<evidence type="ECO:0000256" key="2">
    <source>
        <dbReference type="ARBA" id="ARBA00006236"/>
    </source>
</evidence>
<dbReference type="AlphaFoldDB" id="A0A936ZTC1"/>
<protein>
    <recommendedName>
        <fullName evidence="8">Bcr/CflA family efflux transporter</fullName>
    </recommendedName>
</protein>
<dbReference type="InterPro" id="IPR020846">
    <property type="entry name" value="MFS_dom"/>
</dbReference>
<keyword evidence="4" id="KW-1003">Cell membrane</keyword>
<evidence type="ECO:0000313" key="10">
    <source>
        <dbReference type="EMBL" id="MBL0422186.1"/>
    </source>
</evidence>
<keyword evidence="5 8" id="KW-0812">Transmembrane</keyword>
<feature type="transmembrane region" description="Helical" evidence="8">
    <location>
        <begin position="105"/>
        <end position="126"/>
    </location>
</feature>
<dbReference type="InterPro" id="IPR004812">
    <property type="entry name" value="Efflux_drug-R_Bcr/CmlA"/>
</dbReference>
<feature type="domain" description="Major facilitator superfamily (MFS) profile" evidence="9">
    <location>
        <begin position="13"/>
        <end position="397"/>
    </location>
</feature>
<accession>A0A936ZTC1</accession>
<dbReference type="CDD" id="cd17320">
    <property type="entry name" value="MFS_MdfA_MDR_like"/>
    <property type="match status" value="1"/>
</dbReference>
<dbReference type="InterPro" id="IPR050189">
    <property type="entry name" value="MFS_Efflux_Transporters"/>
</dbReference>
<dbReference type="GO" id="GO:0005886">
    <property type="term" value="C:plasma membrane"/>
    <property type="evidence" value="ECO:0007669"/>
    <property type="project" value="UniProtKB-SubCell"/>
</dbReference>
<dbReference type="EMBL" id="JAEQNA010000007">
    <property type="protein sequence ID" value="MBL0422186.1"/>
    <property type="molecule type" value="Genomic_DNA"/>
</dbReference>
<evidence type="ECO:0000256" key="8">
    <source>
        <dbReference type="RuleBase" id="RU365088"/>
    </source>
</evidence>
<proteinExistence type="inferred from homology"/>
<sequence length="406" mass="42873">MSPVSSRPARSRWLTLNIVCQLAFGLVAMTVCLPSMQEWPRQFGTSQAMVQLTFSAYIAAYGGLQLAYGPISDRVGRKPVLIFGLLLSLAGSVMAALAPDIGPLIAARALQGAGTAACMVIARALVQDLYEPHERTRVMALFGMVLGLCPPLATLLGGQLHVRLGWQSNFVLMAVVSGLLALAAWRGLPSTRPARPGGRWSELASGYAQLARLPSFLAYVGILAMTTATFYAFLGGAPIVLGSFGVRPEHIGWYIMATPLAYMAGNILTVRLTGRVRERRLMQVGQALTVLGPLITVLAALAGVHSPWALALPMMVLGVGHGLLVPPALVGTVGLVPTLAGSASALAGLSQQFGGSLAGYAVGLVEHQGSLHLGLMMLGWAAVGTGFLVWMHRIRNRDARIREPAR</sequence>
<dbReference type="GO" id="GO:1990961">
    <property type="term" value="P:xenobiotic detoxification by transmembrane export across the plasma membrane"/>
    <property type="evidence" value="ECO:0007669"/>
    <property type="project" value="InterPro"/>
</dbReference>
<feature type="transmembrane region" description="Helical" evidence="8">
    <location>
        <begin position="138"/>
        <end position="160"/>
    </location>
</feature>
<gene>
    <name evidence="10" type="ORF">JI739_17695</name>
</gene>
<comment type="similarity">
    <text evidence="2 8">Belongs to the major facilitator superfamily. Bcr/CmlA family.</text>
</comment>